<dbReference type="GO" id="GO:0009617">
    <property type="term" value="P:response to bacterium"/>
    <property type="evidence" value="ECO:0007669"/>
    <property type="project" value="TreeGrafter"/>
</dbReference>
<evidence type="ECO:0000256" key="9">
    <source>
        <dbReference type="ARBA" id="ARBA00022737"/>
    </source>
</evidence>
<dbReference type="InterPro" id="IPR001314">
    <property type="entry name" value="Peptidase_S1A"/>
</dbReference>
<dbReference type="PROSITE" id="PS51192">
    <property type="entry name" value="HELICASE_ATP_BIND_1"/>
    <property type="match status" value="1"/>
</dbReference>
<dbReference type="PROSITE" id="PS50234">
    <property type="entry name" value="VWFA"/>
    <property type="match status" value="2"/>
</dbReference>
<dbReference type="GO" id="GO:0070062">
    <property type="term" value="C:extracellular exosome"/>
    <property type="evidence" value="ECO:0007669"/>
    <property type="project" value="TreeGrafter"/>
</dbReference>
<dbReference type="PROSITE" id="PS50240">
    <property type="entry name" value="TRYPSIN_DOM"/>
    <property type="match status" value="2"/>
</dbReference>
<dbReference type="PROSITE" id="PS00135">
    <property type="entry name" value="TRYPSIN_SER"/>
    <property type="match status" value="2"/>
</dbReference>
<evidence type="ECO:0000256" key="12">
    <source>
        <dbReference type="ARBA" id="ARBA00023162"/>
    </source>
</evidence>
<dbReference type="InterPro" id="IPR043504">
    <property type="entry name" value="Peptidase_S1_PA_chymotrypsin"/>
</dbReference>
<keyword evidence="13" id="KW-0325">Glycoprotein</keyword>
<feature type="domain" description="Sushi" evidence="25">
    <location>
        <begin position="114"/>
        <end position="173"/>
    </location>
</feature>
<evidence type="ECO:0000256" key="16">
    <source>
        <dbReference type="ARBA" id="ARBA00093402"/>
    </source>
</evidence>
<evidence type="ECO:0000256" key="15">
    <source>
        <dbReference type="ARBA" id="ARBA00093327"/>
    </source>
</evidence>
<dbReference type="GO" id="GO:0004252">
    <property type="term" value="F:serine-type endopeptidase activity"/>
    <property type="evidence" value="ECO:0007669"/>
    <property type="project" value="UniProtKB-EC"/>
</dbReference>
<dbReference type="Gene3D" id="3.40.50.300">
    <property type="entry name" value="P-loop containing nucleotide triphosphate hydrolases"/>
    <property type="match status" value="2"/>
</dbReference>
<dbReference type="PANTHER" id="PTHR46393">
    <property type="entry name" value="SUSHI DOMAIN-CONTAINING PROTEIN"/>
    <property type="match status" value="1"/>
</dbReference>
<dbReference type="InterPro" id="IPR035976">
    <property type="entry name" value="Sushi/SCR/CCP_sf"/>
</dbReference>
<dbReference type="InterPro" id="IPR011545">
    <property type="entry name" value="DEAD/DEAH_box_helicase_dom"/>
</dbReference>
<evidence type="ECO:0000256" key="20">
    <source>
        <dbReference type="PROSITE-ProRule" id="PRU00302"/>
    </source>
</evidence>
<name>A0A6P7XB98_9AMPH</name>
<dbReference type="SUPFAM" id="SSF52540">
    <property type="entry name" value="P-loop containing nucleoside triphosphate hydrolases"/>
    <property type="match status" value="2"/>
</dbReference>
<dbReference type="InterPro" id="IPR009003">
    <property type="entry name" value="Peptidase_S1_PA"/>
</dbReference>
<dbReference type="GeneID" id="115464337"/>
<keyword evidence="10" id="KW-0391">Immunity</keyword>
<feature type="domain" description="Helicase ATP-binding" evidence="26">
    <location>
        <begin position="978"/>
        <end position="1081"/>
    </location>
</feature>
<evidence type="ECO:0000259" key="26">
    <source>
        <dbReference type="PROSITE" id="PS51192"/>
    </source>
</evidence>
<keyword evidence="12" id="KW-0179">Complement alternate pathway</keyword>
<dbReference type="GO" id="GO:0006508">
    <property type="term" value="P:proteolysis"/>
    <property type="evidence" value="ECO:0007669"/>
    <property type="project" value="UniProtKB-KW"/>
</dbReference>
<keyword evidence="21" id="KW-0378">Hydrolase</keyword>
<dbReference type="Pfam" id="PF00089">
    <property type="entry name" value="Trypsin"/>
    <property type="match status" value="3"/>
</dbReference>
<sequence length="1722" mass="195354">MQCRAEIRTPLLKGKKRAPPKMKFFPVCISLLVLYSTQQAGSAELPEKTCDLKNVDIVGGEYTLNKDGSKLQFKCPEGKYPYPVSSRKCTHLGKWSTMRSPSGKAVAKALCKDVTCPTPVQFEHGFYHPRQQYFYNGSVLTFECYEGYILQGSVNRTCLPNGKWSGQTTICDDGSGHCKNPGTPIGAIKFGTQYRIEDKVNYQCQNRLVMFGSSERECLESKEWSGTEPTCRAWYTYDTPEEVSASFISSLAAAIEVADPDKVDNIFSPRKIKIEKGGKLDIYILLDASLSVGQDDFKKGKDSVIKLIEKVSSYDISPRYGVITFATEPKIIMNIQNNNSTDASEVIDRLEKFSYKEHADKAGTNIRDAMQEVYNMMILQQLMQKDTFMKIRHVLVLMTDGKSNMGGDPKVVVRNIRDLLNIRKTREDFLDIYVFGLGDIDDEEINALASKKDNEHHVFKLKDIADLQKTFEDIIDDTDAMDMCGMGKESNDPEDALIKNPWLTTITISRTDGEEACKGALVSEYFIITAAHCFNVDDEAHLISVKIGRSLNKVEKVIFHPNYNINAKKAEGINEFYDYDIALVKVKSKVKFNPEARPICIPCTEGTTRALRKVHPDTTCKDHEDELLNVNVGIVPAIFIAQKRKHEDLERKNVKIKTGDKKHACNRDALEASIYKNVVKNVKDVVTERFLCTGGIDPVVDDNTCKGESGGPLIITKKKRYIQVAVISWGVYDLCKGGERHGQSPPFARDFHLNLFQVLPFLREHLKEELKFLPYCCIKLQAAASEDFRRSLARPPTEVSAISLKKQLLREDWRPPDVQRSTDCSSWWKKGVDFTQKGQQETRRVILNVCAFVPRRAESLPSTMTLTSLAGGTGRLDFGDSSDEEETEPVKGRGSKEEEDKKKLKSLQRTNSLEGLNIQVRWPTPFRFKEGAGPQPPSLSPPQRKDLWCQRKPPKEQWAISVDISCPVDDFYKRIPDPAFRKAMIPVFVAAHTSAGKTVVAEYAIALSKKHMTKTIYTSPIKALSNQKFRDFRNTFQDVGLLTGDVQLHPDASCLIMTTEILRSMLYNGSDVIRDLEWVILMRFITSMMQRYYAAVEAKKDRSSKHSQSFGAKQPHQGGPSQDKNVWLSLIDMLRKKDQLPIVAFTFSRNRCDENASILTTVDLTTSAEKSEIHIFFQKCISRLKGTDRQLPQVIHMVELLKRGIGVHHSGILPILKEVIEMLFSRGYLSGSMVVYLLLSFQLSRFDITVNFGIVTYATAPKVILHVYDKESADWTEVLTKLRNRTLYRDHYDRSGTNIRAALHTVYEMMSFQKASYQLQKRNQIWSTIRHAILLLTDGKSNMGEDRRIPSLRDFLDIYAFGIGNLDVDRAELNDIASKKPGENHVFVMEDPDSLKASFEDMLDFPDFGDMCGLANESSVATIREKFPWLVHIKAPLGSDSCLGSLIATKWVLTAAHCFPFTIDWGLFSIGIRSDPGTEYNYRYEMPLAAVRVPDQANYSIRNVHVHKLYDYRKKQHEHIKEFYEYDIALVEIQHEFKFSKVARPICLPCTEATNRALKKPAQMTCNEQEKYLISVHDVPAHFHTASGRKLNANIKAQDQKDTCNNEISRWPDFENVTDIPGYTSQFLCTVMQGRDVAACKGESGGALYVDKSKRYIQMGIVSWGVYNPCRNKAYDFSTQPPELIRETPRPGQNPRDFHLNLFKPEIQTWLKEKLKGVISFL</sequence>
<dbReference type="RefSeq" id="XP_030050586.1">
    <property type="nucleotide sequence ID" value="XM_030194726.1"/>
</dbReference>
<dbReference type="SMART" id="SM00327">
    <property type="entry name" value="VWA"/>
    <property type="match status" value="2"/>
</dbReference>
<dbReference type="InterPro" id="IPR018114">
    <property type="entry name" value="TRYPSIN_HIS"/>
</dbReference>
<feature type="domain" description="VWFA" evidence="23">
    <location>
        <begin position="1196"/>
        <end position="1403"/>
    </location>
</feature>
<dbReference type="PROSITE" id="PS50923">
    <property type="entry name" value="SUSHI"/>
    <property type="match status" value="2"/>
</dbReference>
<dbReference type="GO" id="GO:0003676">
    <property type="term" value="F:nucleic acid binding"/>
    <property type="evidence" value="ECO:0007669"/>
    <property type="project" value="InterPro"/>
</dbReference>
<dbReference type="InterPro" id="IPR002035">
    <property type="entry name" value="VWF_A"/>
</dbReference>
<evidence type="ECO:0000256" key="11">
    <source>
        <dbReference type="ARBA" id="ARBA00023157"/>
    </source>
</evidence>
<keyword evidence="8 20" id="KW-0768">Sushi</keyword>
<evidence type="ECO:0000256" key="5">
    <source>
        <dbReference type="ARBA" id="ARBA00011934"/>
    </source>
</evidence>
<dbReference type="Pfam" id="PF00270">
    <property type="entry name" value="DEAD"/>
    <property type="match status" value="1"/>
</dbReference>
<comment type="function">
    <text evidence="17">Precursor of the catalytic component of the C3 and C5 convertase complexes of the alternative pathway of the complement system, a cascade of proteins that leads to phagocytosis and breakdown of pathogens and signaling that strengthens the adaptive immune system. The alternative complement pathway acts as an amplification loop that enhances other complement pathways (classical, lectin and GZMK) by promoting formation of additional C3 and C5 convertases. CFB is cleaved and activated by CFD to generate Ba and Bb chains; Bb chain constituting the catalytic component of the C3 and C5 convertases.</text>
</comment>
<keyword evidence="27" id="KW-1185">Reference proteome</keyword>
<dbReference type="InterPro" id="IPR000436">
    <property type="entry name" value="Sushi_SCR_CCP_dom"/>
</dbReference>
<dbReference type="GO" id="GO:0009986">
    <property type="term" value="C:cell surface"/>
    <property type="evidence" value="ECO:0007669"/>
    <property type="project" value="UniProtKB-SubCell"/>
</dbReference>
<dbReference type="PROSITE" id="PS00134">
    <property type="entry name" value="TRYPSIN_HIS"/>
    <property type="match status" value="2"/>
</dbReference>
<comment type="caution">
    <text evidence="20">Lacks conserved residue(s) required for the propagation of feature annotation.</text>
</comment>
<keyword evidence="7" id="KW-0399">Innate immunity</keyword>
<dbReference type="SUPFAM" id="SSF53300">
    <property type="entry name" value="vWA-like"/>
    <property type="match status" value="2"/>
</dbReference>
<proteinExistence type="predicted"/>
<evidence type="ECO:0000256" key="10">
    <source>
        <dbReference type="ARBA" id="ARBA00022859"/>
    </source>
</evidence>
<feature type="domain" description="VWFA" evidence="23">
    <location>
        <begin position="281"/>
        <end position="474"/>
    </location>
</feature>
<evidence type="ECO:0000256" key="21">
    <source>
        <dbReference type="RuleBase" id="RU363034"/>
    </source>
</evidence>
<dbReference type="Gene3D" id="3.40.50.410">
    <property type="entry name" value="von Willebrand factor, type A domain"/>
    <property type="match status" value="2"/>
</dbReference>
<comment type="catalytic activity">
    <reaction evidence="1">
        <text>Cleavage of Arg-|-Ser bond in complement component C3 alpha-chain to yield C3a and C3b, and Arg-|-Xaa bond in complement component C5 alpha-chain to yield C5a and C5b.</text>
        <dbReference type="EC" id="3.4.21.47"/>
    </reaction>
</comment>
<dbReference type="GO" id="GO:0005524">
    <property type="term" value="F:ATP binding"/>
    <property type="evidence" value="ECO:0007669"/>
    <property type="project" value="InterPro"/>
</dbReference>
<comment type="cofactor">
    <cofactor evidence="3">
        <name>Mg(2+)</name>
        <dbReference type="ChEBI" id="CHEBI:18420"/>
    </cofactor>
</comment>
<accession>A0A6P7XB98</accession>
<dbReference type="SUPFAM" id="SSF57535">
    <property type="entry name" value="Complement control module/SCR domain"/>
    <property type="match status" value="2"/>
</dbReference>
<dbReference type="SUPFAM" id="SSF50494">
    <property type="entry name" value="Trypsin-like serine proteases"/>
    <property type="match status" value="2"/>
</dbReference>
<dbReference type="CDD" id="cd00033">
    <property type="entry name" value="CCP"/>
    <property type="match status" value="2"/>
</dbReference>
<evidence type="ECO:0000256" key="3">
    <source>
        <dbReference type="ARBA" id="ARBA00001946"/>
    </source>
</evidence>
<evidence type="ECO:0000256" key="22">
    <source>
        <dbReference type="SAM" id="MobiDB-lite"/>
    </source>
</evidence>
<evidence type="ECO:0000259" key="24">
    <source>
        <dbReference type="PROSITE" id="PS50240"/>
    </source>
</evidence>
<evidence type="ECO:0000256" key="18">
    <source>
        <dbReference type="ARBA" id="ARBA00093516"/>
    </source>
</evidence>
<dbReference type="InterPro" id="IPR033116">
    <property type="entry name" value="TRYPSIN_SER"/>
</dbReference>
<evidence type="ECO:0000256" key="17">
    <source>
        <dbReference type="ARBA" id="ARBA00093434"/>
    </source>
</evidence>
<feature type="disulfide bond" evidence="20">
    <location>
        <begin position="204"/>
        <end position="231"/>
    </location>
</feature>
<keyword evidence="9" id="KW-0677">Repeat</keyword>
<evidence type="ECO:0000256" key="6">
    <source>
        <dbReference type="ARBA" id="ARBA00018671"/>
    </source>
</evidence>
<keyword evidence="11 20" id="KW-1015">Disulfide bond</keyword>
<dbReference type="PANTHER" id="PTHR46393:SF1">
    <property type="entry name" value="COMPLEMENT FACTOR B"/>
    <property type="match status" value="1"/>
</dbReference>
<feature type="domain" description="Peptidase S1" evidence="24">
    <location>
        <begin position="1411"/>
        <end position="1716"/>
    </location>
</feature>
<dbReference type="KEGG" id="muo:115464337"/>
<protein>
    <recommendedName>
        <fullName evidence="6">Complement factor B</fullName>
        <ecNumber evidence="5">3.4.21.47</ecNumber>
    </recommendedName>
    <alternativeName>
        <fullName evidence="14">C3/C5 convertase</fullName>
    </alternativeName>
</protein>
<reference evidence="28" key="1">
    <citation type="submission" date="2025-08" db="UniProtKB">
        <authorList>
            <consortium name="RefSeq"/>
        </authorList>
    </citation>
    <scope>IDENTIFICATION</scope>
</reference>
<comment type="subunit">
    <text evidence="19">Catalytic component of the C3 convertase of the alternative complement pathway, also named C3bBb, composed of complement factor B Bb and complement C3b. Catalytic component of the C5 convertase of the alternative complement pathway, also named C3bBb3b, composed of complement factor B Bb and additional molecules of complement C3b. Interacts to CFP; this interaction contributes to the stabilization of the active C3-convertase enzyme complex.</text>
</comment>
<dbReference type="Gene3D" id="2.10.70.10">
    <property type="entry name" value="Complement Module, domain 1"/>
    <property type="match status" value="3"/>
</dbReference>
<comment type="function">
    <text evidence="15">Involved in proliferation and differentiation of preactivated B-lymphocytes, rapid spreading of peripheral blood monocytes, stimulation of lymphocyte blastogenesis and lysis of erythrocytes.</text>
</comment>
<evidence type="ECO:0000256" key="14">
    <source>
        <dbReference type="ARBA" id="ARBA00029636"/>
    </source>
</evidence>
<evidence type="ECO:0000313" key="28">
    <source>
        <dbReference type="RefSeq" id="XP_030050586.1"/>
    </source>
</evidence>
<dbReference type="SMART" id="SM00020">
    <property type="entry name" value="Tryp_SPc"/>
    <property type="match status" value="2"/>
</dbReference>
<feature type="disulfide bond" evidence="20">
    <location>
        <begin position="144"/>
        <end position="171"/>
    </location>
</feature>
<keyword evidence="21" id="KW-0645">Protease</keyword>
<feature type="region of interest" description="Disordered" evidence="22">
    <location>
        <begin position="926"/>
        <end position="947"/>
    </location>
</feature>
<dbReference type="Gene3D" id="2.40.10.10">
    <property type="entry name" value="Trypsin-like serine proteases"/>
    <property type="match status" value="4"/>
</dbReference>
<dbReference type="InterPro" id="IPR001254">
    <property type="entry name" value="Trypsin_dom"/>
</dbReference>
<comment type="function">
    <text evidence="16">Serine protease component of the complement C3 and C5 convertase complexes of the alternative complement pathway. Following cleavage and activation by factor D (CFD), forms the C3 convertase together with complement C3b. As part of the C3 convertase, cleaves and activates C3 into C3a anaphylatoxin and C3b opsonin, the next components of the complement pathways. When an additional complement C3b molecule binds to the C3 convertase, forms the C5 convertase, which cleaves and activates C5 into C5a anaphylatoxin and C5b component of the membrane attack complex.</text>
</comment>
<dbReference type="Pfam" id="PF00092">
    <property type="entry name" value="VWA"/>
    <property type="match status" value="2"/>
</dbReference>
<comment type="subunit">
    <text evidence="18">Monomer. Interacts with complement C3b; this interaction is dependent on the presence of Mg(2+).</text>
</comment>
<evidence type="ECO:0000256" key="8">
    <source>
        <dbReference type="ARBA" id="ARBA00022659"/>
    </source>
</evidence>
<dbReference type="SMART" id="SM00032">
    <property type="entry name" value="CCP"/>
    <property type="match status" value="3"/>
</dbReference>
<evidence type="ECO:0000313" key="27">
    <source>
        <dbReference type="Proteomes" id="UP000515156"/>
    </source>
</evidence>
<dbReference type="Proteomes" id="UP000515156">
    <property type="component" value="Chromosome 3"/>
</dbReference>
<evidence type="ECO:0000259" key="25">
    <source>
        <dbReference type="PROSITE" id="PS50923"/>
    </source>
</evidence>
<evidence type="ECO:0000256" key="7">
    <source>
        <dbReference type="ARBA" id="ARBA00022588"/>
    </source>
</evidence>
<dbReference type="CDD" id="cd00190">
    <property type="entry name" value="Tryp_SPc"/>
    <property type="match status" value="2"/>
</dbReference>
<feature type="domain" description="Sushi" evidence="25">
    <location>
        <begin position="176"/>
        <end position="233"/>
    </location>
</feature>
<dbReference type="EC" id="3.4.21.47" evidence="5"/>
<keyword evidence="21" id="KW-0720">Serine protease</keyword>
<evidence type="ECO:0000256" key="19">
    <source>
        <dbReference type="ARBA" id="ARBA00093582"/>
    </source>
</evidence>
<evidence type="ECO:0000256" key="2">
    <source>
        <dbReference type="ARBA" id="ARBA00001936"/>
    </source>
</evidence>
<dbReference type="InParanoid" id="A0A6P7XB98"/>
<evidence type="ECO:0000256" key="4">
    <source>
        <dbReference type="ARBA" id="ARBA00004241"/>
    </source>
</evidence>
<dbReference type="OrthoDB" id="6127264at2759"/>
<dbReference type="PRINTS" id="PR00453">
    <property type="entry name" value="VWFADOMAIN"/>
</dbReference>
<evidence type="ECO:0000256" key="13">
    <source>
        <dbReference type="ARBA" id="ARBA00023180"/>
    </source>
</evidence>
<dbReference type="InterPro" id="IPR014001">
    <property type="entry name" value="Helicase_ATP-bd"/>
</dbReference>
<feature type="region of interest" description="Disordered" evidence="22">
    <location>
        <begin position="863"/>
        <end position="908"/>
    </location>
</feature>
<comment type="cofactor">
    <cofactor evidence="2">
        <name>Mn(2+)</name>
        <dbReference type="ChEBI" id="CHEBI:29035"/>
    </cofactor>
</comment>
<dbReference type="GO" id="GO:0006957">
    <property type="term" value="P:complement activation, alternative pathway"/>
    <property type="evidence" value="ECO:0007669"/>
    <property type="project" value="UniProtKB-KW"/>
</dbReference>
<feature type="compositionally biased region" description="Basic and acidic residues" evidence="22">
    <location>
        <begin position="888"/>
        <end position="902"/>
    </location>
</feature>
<dbReference type="PRINTS" id="PR00722">
    <property type="entry name" value="CHYMOTRYPSIN"/>
</dbReference>
<evidence type="ECO:0000259" key="23">
    <source>
        <dbReference type="PROSITE" id="PS50234"/>
    </source>
</evidence>
<dbReference type="InterPro" id="IPR036465">
    <property type="entry name" value="vWFA_dom_sf"/>
</dbReference>
<dbReference type="Pfam" id="PF00084">
    <property type="entry name" value="Sushi"/>
    <property type="match status" value="2"/>
</dbReference>
<evidence type="ECO:0000256" key="1">
    <source>
        <dbReference type="ARBA" id="ARBA00000061"/>
    </source>
</evidence>
<feature type="domain" description="Peptidase S1" evidence="24">
    <location>
        <begin position="474"/>
        <end position="767"/>
    </location>
</feature>
<gene>
    <name evidence="28" type="primary">LOC115464337</name>
</gene>
<dbReference type="InterPro" id="IPR027417">
    <property type="entry name" value="P-loop_NTPase"/>
</dbReference>
<comment type="subcellular location">
    <subcellularLocation>
        <location evidence="4">Cell surface</location>
    </subcellularLocation>
</comment>
<organism evidence="27 28">
    <name type="scientific">Microcaecilia unicolor</name>
    <dbReference type="NCBI Taxonomy" id="1415580"/>
    <lineage>
        <taxon>Eukaryota</taxon>
        <taxon>Metazoa</taxon>
        <taxon>Chordata</taxon>
        <taxon>Craniata</taxon>
        <taxon>Vertebrata</taxon>
        <taxon>Euteleostomi</taxon>
        <taxon>Amphibia</taxon>
        <taxon>Gymnophiona</taxon>
        <taxon>Siphonopidae</taxon>
        <taxon>Microcaecilia</taxon>
    </lineage>
</organism>